<proteinExistence type="predicted"/>
<evidence type="ECO:0000313" key="3">
    <source>
        <dbReference type="EMBL" id="KFD50363.1"/>
    </source>
</evidence>
<dbReference type="EMBL" id="KL363254">
    <property type="protein sequence ID" value="KFD50363.1"/>
    <property type="molecule type" value="Genomic_DNA"/>
</dbReference>
<feature type="region of interest" description="Disordered" evidence="1">
    <location>
        <begin position="274"/>
        <end position="302"/>
    </location>
</feature>
<feature type="compositionally biased region" description="Polar residues" evidence="1">
    <location>
        <begin position="222"/>
        <end position="243"/>
    </location>
</feature>
<keyword evidence="2" id="KW-0812">Transmembrane</keyword>
<evidence type="ECO:0000313" key="4">
    <source>
        <dbReference type="EMBL" id="KFD65388.1"/>
    </source>
</evidence>
<accession>A0A085LZG7</accession>
<protein>
    <submittedName>
        <fullName evidence="3">Uncharacterized protein</fullName>
    </submittedName>
</protein>
<feature type="region of interest" description="Disordered" evidence="1">
    <location>
        <begin position="377"/>
        <end position="404"/>
    </location>
</feature>
<dbReference type="EMBL" id="KL367539">
    <property type="protein sequence ID" value="KFD65388.1"/>
    <property type="molecule type" value="Genomic_DNA"/>
</dbReference>
<evidence type="ECO:0000313" key="5">
    <source>
        <dbReference type="Proteomes" id="UP000030764"/>
    </source>
</evidence>
<feature type="compositionally biased region" description="Low complexity" evidence="1">
    <location>
        <begin position="280"/>
        <end position="300"/>
    </location>
</feature>
<sequence>MDSGSGGESPVNLSLARSNSGTDTLELFNSKMGPLIEIKNLLTAVCIMAVAMAICAVAAMQTCYCYKLFRRKRSCSPSCKGIFDTNRRNADKANAQEQVIPAAKILARIDEFDLLTPLTPTTVPTSVFTLTGNVVQRPQYCHSPGRITLFPLGCSVRKVNSNRIYCSPDKPDYVYSIYNTGLPFTGTMSPHEELDLISMDRTTSTSVREVQETLNGCHRQRSTTNSVLKLEQSSSVPTSSTQITSTDEVISAKYVPNGFEQLVNSNCESGSYKQNGIVPSTSSSNNLSSPSESSSCDSASGLDTTDSLSDNVFGCDDGSVAVTERFSEIRLLSENSVNSSQALRKNGDRCQLNCASMLSEGYPARLPNLDKIIEETESETDNSRIASYGVEHSGTMRKEKRARS</sequence>
<dbReference type="Proteomes" id="UP000030758">
    <property type="component" value="Unassembled WGS sequence"/>
</dbReference>
<organism evidence="3 5">
    <name type="scientific">Trichuris suis</name>
    <name type="common">pig whipworm</name>
    <dbReference type="NCBI Taxonomy" id="68888"/>
    <lineage>
        <taxon>Eukaryota</taxon>
        <taxon>Metazoa</taxon>
        <taxon>Ecdysozoa</taxon>
        <taxon>Nematoda</taxon>
        <taxon>Enoplea</taxon>
        <taxon>Dorylaimia</taxon>
        <taxon>Trichinellida</taxon>
        <taxon>Trichuridae</taxon>
        <taxon>Trichuris</taxon>
    </lineage>
</organism>
<name>A0A085LZG7_9BILA</name>
<reference evidence="3 5" key="1">
    <citation type="journal article" date="2014" name="Nat. Genet.">
        <title>Genome and transcriptome of the porcine whipworm Trichuris suis.</title>
        <authorList>
            <person name="Jex A.R."/>
            <person name="Nejsum P."/>
            <person name="Schwarz E.M."/>
            <person name="Hu L."/>
            <person name="Young N.D."/>
            <person name="Hall R.S."/>
            <person name="Korhonen P.K."/>
            <person name="Liao S."/>
            <person name="Thamsborg S."/>
            <person name="Xia J."/>
            <person name="Xu P."/>
            <person name="Wang S."/>
            <person name="Scheerlinck J.P."/>
            <person name="Hofmann A."/>
            <person name="Sternberg P.W."/>
            <person name="Wang J."/>
            <person name="Gasser R.B."/>
        </authorList>
    </citation>
    <scope>NUCLEOTIDE SEQUENCE [LARGE SCALE GENOMIC DNA]</scope>
    <source>
        <strain evidence="4">DCEP-RM93F</strain>
        <strain evidence="3">DCEP-RM93M</strain>
    </source>
</reference>
<keyword evidence="2" id="KW-0472">Membrane</keyword>
<feature type="region of interest" description="Disordered" evidence="1">
    <location>
        <begin position="221"/>
        <end position="243"/>
    </location>
</feature>
<evidence type="ECO:0000256" key="1">
    <source>
        <dbReference type="SAM" id="MobiDB-lite"/>
    </source>
</evidence>
<evidence type="ECO:0000256" key="2">
    <source>
        <dbReference type="SAM" id="Phobius"/>
    </source>
</evidence>
<gene>
    <name evidence="3" type="ORF">M513_08745</name>
    <name evidence="4" type="ORF">M514_08745</name>
</gene>
<dbReference type="Proteomes" id="UP000030764">
    <property type="component" value="Unassembled WGS sequence"/>
</dbReference>
<dbReference type="AlphaFoldDB" id="A0A085LZG7"/>
<keyword evidence="5" id="KW-1185">Reference proteome</keyword>
<feature type="transmembrane region" description="Helical" evidence="2">
    <location>
        <begin position="41"/>
        <end position="66"/>
    </location>
</feature>
<keyword evidence="2" id="KW-1133">Transmembrane helix</keyword>